<comment type="subcellular location">
    <subcellularLocation>
        <location evidence="1">Cell envelope</location>
    </subcellularLocation>
</comment>
<protein>
    <recommendedName>
        <fullName evidence="3">Autoinducer 2-binding periplasmic protein LuxP</fullName>
    </recommendedName>
</protein>
<evidence type="ECO:0000256" key="1">
    <source>
        <dbReference type="ARBA" id="ARBA00004196"/>
    </source>
</evidence>
<evidence type="ECO:0000256" key="3">
    <source>
        <dbReference type="ARBA" id="ARBA00022181"/>
    </source>
</evidence>
<comment type="similarity">
    <text evidence="2">Belongs to the bacterial solute-binding protein 2 family.</text>
</comment>
<keyword evidence="4 5" id="KW-0732">Signal</keyword>
<dbReference type="OrthoDB" id="3600104at2"/>
<proteinExistence type="inferred from homology"/>
<dbReference type="InterPro" id="IPR028082">
    <property type="entry name" value="Peripla_BP_I"/>
</dbReference>
<dbReference type="EMBL" id="BBMT01000004">
    <property type="protein sequence ID" value="GAL34096.1"/>
    <property type="molecule type" value="Genomic_DNA"/>
</dbReference>
<reference evidence="7 8" key="2">
    <citation type="submission" date="2014-09" db="EMBL/GenBank/DDBJ databases">
        <authorList>
            <consortium name="NBRP consortium"/>
            <person name="Sawabe T."/>
            <person name="Meirelles P."/>
            <person name="Nakanishi M."/>
            <person name="Sayaka M."/>
            <person name="Hattori M."/>
            <person name="Ohkuma M."/>
        </authorList>
    </citation>
    <scope>NUCLEOTIDE SEQUENCE [LARGE SCALE GENOMIC DNA]</scope>
    <source>
        <strain evidence="7 8">JCM 19240</strain>
    </source>
</reference>
<dbReference type="Pfam" id="PF13407">
    <property type="entry name" value="Peripla_BP_4"/>
    <property type="match status" value="1"/>
</dbReference>
<gene>
    <name evidence="7" type="ORF">JCM19240_1004</name>
</gene>
<comment type="caution">
    <text evidence="7">The sequence shown here is derived from an EMBL/GenBank/DDBJ whole genome shotgun (WGS) entry which is preliminary data.</text>
</comment>
<reference evidence="7 8" key="1">
    <citation type="submission" date="2014-09" db="EMBL/GenBank/DDBJ databases">
        <title>Vibrio maritimus JCM 19240. (C210) whole genome shotgun sequence.</title>
        <authorList>
            <person name="Sawabe T."/>
            <person name="Meirelles P."/>
            <person name="Nakanishi M."/>
            <person name="Sayaka M."/>
            <person name="Hattori M."/>
            <person name="Ohkuma M."/>
        </authorList>
    </citation>
    <scope>NUCLEOTIDE SEQUENCE [LARGE SCALE GENOMIC DNA]</scope>
    <source>
        <strain evidence="7 8">JCM 19240</strain>
    </source>
</reference>
<dbReference type="GO" id="GO:0030246">
    <property type="term" value="F:carbohydrate binding"/>
    <property type="evidence" value="ECO:0007669"/>
    <property type="project" value="UniProtKB-ARBA"/>
</dbReference>
<dbReference type="Gene3D" id="3.40.50.2300">
    <property type="match status" value="2"/>
</dbReference>
<feature type="signal peptide" evidence="5">
    <location>
        <begin position="1"/>
        <end position="26"/>
    </location>
</feature>
<keyword evidence="8" id="KW-1185">Reference proteome</keyword>
<evidence type="ECO:0000256" key="5">
    <source>
        <dbReference type="SAM" id="SignalP"/>
    </source>
</evidence>
<dbReference type="InterPro" id="IPR025997">
    <property type="entry name" value="SBP_2_dom"/>
</dbReference>
<dbReference type="Proteomes" id="UP000029224">
    <property type="component" value="Unassembled WGS sequence"/>
</dbReference>
<organism evidence="7 8">
    <name type="scientific">Vibrio maritimus</name>
    <dbReference type="NCBI Taxonomy" id="990268"/>
    <lineage>
        <taxon>Bacteria</taxon>
        <taxon>Pseudomonadati</taxon>
        <taxon>Pseudomonadota</taxon>
        <taxon>Gammaproteobacteria</taxon>
        <taxon>Vibrionales</taxon>
        <taxon>Vibrionaceae</taxon>
        <taxon>Vibrio</taxon>
    </lineage>
</organism>
<dbReference type="GO" id="GO:0055085">
    <property type="term" value="P:transmembrane transport"/>
    <property type="evidence" value="ECO:0007669"/>
    <property type="project" value="UniProtKB-ARBA"/>
</dbReference>
<dbReference type="AlphaFoldDB" id="A0A090T2C1"/>
<evidence type="ECO:0000259" key="6">
    <source>
        <dbReference type="Pfam" id="PF13407"/>
    </source>
</evidence>
<name>A0A090T2C1_9VIBR</name>
<dbReference type="SUPFAM" id="SSF53822">
    <property type="entry name" value="Periplasmic binding protein-like I"/>
    <property type="match status" value="1"/>
</dbReference>
<dbReference type="GO" id="GO:0030313">
    <property type="term" value="C:cell envelope"/>
    <property type="evidence" value="ECO:0007669"/>
    <property type="project" value="UniProtKB-SubCell"/>
</dbReference>
<dbReference type="PANTHER" id="PTHR46847:SF1">
    <property type="entry name" value="D-ALLOSE-BINDING PERIPLASMIC PROTEIN-RELATED"/>
    <property type="match status" value="1"/>
</dbReference>
<evidence type="ECO:0000313" key="7">
    <source>
        <dbReference type="EMBL" id="GAL34096.1"/>
    </source>
</evidence>
<accession>A0A090T2C1</accession>
<feature type="domain" description="Periplasmic binding protein" evidence="6">
    <location>
        <begin position="35"/>
        <end position="301"/>
    </location>
</feature>
<evidence type="ECO:0000256" key="4">
    <source>
        <dbReference type="ARBA" id="ARBA00022729"/>
    </source>
</evidence>
<evidence type="ECO:0000256" key="2">
    <source>
        <dbReference type="ARBA" id="ARBA00007639"/>
    </source>
</evidence>
<evidence type="ECO:0000313" key="8">
    <source>
        <dbReference type="Proteomes" id="UP000029224"/>
    </source>
</evidence>
<dbReference type="PANTHER" id="PTHR46847">
    <property type="entry name" value="D-ALLOSE-BINDING PERIPLASMIC PROTEIN-RELATED"/>
    <property type="match status" value="1"/>
</dbReference>
<sequence>MKSVTLKKIFNKGLIATSIIVASSLAATTHANERIAFFVSDLSNVFHQSQATEAKRYAKEKYGAEVVIFDGKADSAVMTQNVDQVAAGAFDGASLHIWDGEAATPGVEEALEENIAMTSFFSPITDTGIPTARSDEATVSFDMGAQMAKAWKEANPDKPIVMVQLGWPNHTEVSSGRTNPFAEGVLSVDPTAKNLGALDASGGQEAAKQIIVDLLTQQPEVNLIYSEASNLTVGTMAGLNQLGRGKFKDGKPVTEIVASVDFDSVEFGQIYDPESSLKVSMGLPPIETARGRIDLVMDVINKKVAPTKDQAEEFFYKAYTISYWSMPKPDAEQWLDAQFSN</sequence>
<feature type="chain" id="PRO_5001863777" description="Autoinducer 2-binding periplasmic protein LuxP" evidence="5">
    <location>
        <begin position="27"/>
        <end position="341"/>
    </location>
</feature>